<dbReference type="OrthoDB" id="52890at2157"/>
<organism evidence="4 5">
    <name type="scientific">Methanohalobium evestigatum (strain ATCC BAA-1072 / DSM 3721 / NBRC 107634 / OCM 161 / Z-7303)</name>
    <dbReference type="NCBI Taxonomy" id="644295"/>
    <lineage>
        <taxon>Archaea</taxon>
        <taxon>Methanobacteriati</taxon>
        <taxon>Methanobacteriota</taxon>
        <taxon>Stenosarchaea group</taxon>
        <taxon>Methanomicrobia</taxon>
        <taxon>Methanosarcinales</taxon>
        <taxon>Methanosarcinaceae</taxon>
        <taxon>Methanohalobium</taxon>
    </lineage>
</organism>
<dbReference type="SUPFAM" id="SSF53623">
    <property type="entry name" value="MurD-like peptide ligases, catalytic domain"/>
    <property type="match status" value="1"/>
</dbReference>
<evidence type="ECO:0000313" key="5">
    <source>
        <dbReference type="Proteomes" id="UP000000391"/>
    </source>
</evidence>
<dbReference type="Gene3D" id="3.40.1190.10">
    <property type="entry name" value="Mur-like, catalytic domain"/>
    <property type="match status" value="1"/>
</dbReference>
<gene>
    <name evidence="4" type="ordered locus">Metev_0557</name>
</gene>
<dbReference type="GO" id="GO:0016874">
    <property type="term" value="F:ligase activity"/>
    <property type="evidence" value="ECO:0007669"/>
    <property type="project" value="UniProtKB-KW"/>
</dbReference>
<dbReference type="InterPro" id="IPR051046">
    <property type="entry name" value="MurCDEF_CellWall_CoF430Synth"/>
</dbReference>
<evidence type="ECO:0000256" key="1">
    <source>
        <dbReference type="ARBA" id="ARBA00022598"/>
    </source>
</evidence>
<dbReference type="InterPro" id="IPR036565">
    <property type="entry name" value="Mur-like_cat_sf"/>
</dbReference>
<keyword evidence="2" id="KW-0547">Nucleotide-binding</keyword>
<sequence>MISGACKYKNIAVLDLTHGGAIIARKLSELGYNVHAVDVYNTEDDDTLSNLKINNISTYKKPFPVDYLDLLITPIHLDPEYPMLKQAIAKNVDIATHHWIVGKILSDDKRLEDKTIIEVTGTRAKTSTSSLLADILSRKLDVVLHSSRGVEYWKEGLPETIYDGLSITPGNILQVMDRSFSEKLNPDAYIFEVSLGGTGIADFNIITTLEQDYKIAKENRWASSAKTQMINYAKSGSKLLINTDTKGLINHSAKKFNSIFEFNDGKYPDSQGDLNLILDNNDIIIRLPNETISINTGYSYDIESYTTAIAAAVSTAYNIGVELSVIKKTLVEFSGLQGRMREQTFNNCILIDNSNSGTDVTSADKSLDYALDKKCSGKVVMVMGEESAQVCEGLSLKKTYDFVNLRSSDIDQLILVGDRLHNIKLKDAYHTSTLDEGLKVAFEIVNSSHVSDNLIISNVKCFR</sequence>
<dbReference type="KEGG" id="mev:Metev_0557"/>
<dbReference type="EMBL" id="CP002069">
    <property type="protein sequence ID" value="ADI73468.1"/>
    <property type="molecule type" value="Genomic_DNA"/>
</dbReference>
<evidence type="ECO:0000313" key="4">
    <source>
        <dbReference type="EMBL" id="ADI73468.1"/>
    </source>
</evidence>
<evidence type="ECO:0000256" key="3">
    <source>
        <dbReference type="ARBA" id="ARBA00022840"/>
    </source>
</evidence>
<dbReference type="AlphaFoldDB" id="D7E8C6"/>
<name>D7E8C6_METEZ</name>
<dbReference type="RefSeq" id="WP_013194036.1">
    <property type="nucleotide sequence ID" value="NC_014253.1"/>
</dbReference>
<keyword evidence="1 4" id="KW-0436">Ligase</keyword>
<dbReference type="GeneID" id="9346179"/>
<keyword evidence="3" id="KW-0067">ATP-binding</keyword>
<dbReference type="Proteomes" id="UP000000391">
    <property type="component" value="Chromosome"/>
</dbReference>
<dbReference type="NCBIfam" id="NF033197">
    <property type="entry name" value="F430_CfbE"/>
    <property type="match status" value="1"/>
</dbReference>
<dbReference type="PANTHER" id="PTHR43024:SF1">
    <property type="entry name" value="UDP-N-ACETYLMURAMOYL-TRIPEPTIDE--D-ALANYL-D-ALANINE LIGASE"/>
    <property type="match status" value="1"/>
</dbReference>
<dbReference type="STRING" id="644295.Metev_0557"/>
<protein>
    <submittedName>
        <fullName evidence="4">Mur ligase middle domain protein</fullName>
    </submittedName>
</protein>
<keyword evidence="5" id="KW-1185">Reference proteome</keyword>
<evidence type="ECO:0000256" key="2">
    <source>
        <dbReference type="ARBA" id="ARBA00022741"/>
    </source>
</evidence>
<dbReference type="GO" id="GO:0005524">
    <property type="term" value="F:ATP binding"/>
    <property type="evidence" value="ECO:0007669"/>
    <property type="project" value="UniProtKB-KW"/>
</dbReference>
<dbReference type="PANTHER" id="PTHR43024">
    <property type="entry name" value="UDP-N-ACETYLMURAMOYL-TRIPEPTIDE--D-ALANYL-D-ALANINE LIGASE"/>
    <property type="match status" value="1"/>
</dbReference>
<dbReference type="HOGENOM" id="CLU_047362_0_0_2"/>
<reference evidence="4 5" key="1">
    <citation type="submission" date="2010-06" db="EMBL/GenBank/DDBJ databases">
        <title>Complete sequence chromosome of Methanohalobium evestigatum Z-7303.</title>
        <authorList>
            <consortium name="US DOE Joint Genome Institute"/>
            <person name="Lucas S."/>
            <person name="Copeland A."/>
            <person name="Lapidus A."/>
            <person name="Cheng J.-F."/>
            <person name="Bruce D."/>
            <person name="Goodwin L."/>
            <person name="Pitluck S."/>
            <person name="Saunders E."/>
            <person name="Detter J.C."/>
            <person name="Han C."/>
            <person name="Tapia R."/>
            <person name="Land M."/>
            <person name="Hauser L."/>
            <person name="Kyrpides N."/>
            <person name="Mikhailova N."/>
            <person name="Sieprawska-Lupa M."/>
            <person name="Whitman W.B."/>
            <person name="Anderson I."/>
            <person name="Woyke T."/>
        </authorList>
    </citation>
    <scope>NUCLEOTIDE SEQUENCE [LARGE SCALE GENOMIC DNA]</scope>
    <source>
        <strain evidence="5">ATCC BAA-1072 / DSM 3721 / NBRC 107634 / OCM 161 / Z-7303</strain>
    </source>
</reference>
<accession>D7E8C6</accession>
<proteinExistence type="predicted"/>